<reference evidence="1" key="1">
    <citation type="submission" date="2022-10" db="EMBL/GenBank/DDBJ databases">
        <title>Genome Sequence of Xylaria curta.</title>
        <authorList>
            <person name="Buettner E."/>
        </authorList>
    </citation>
    <scope>NUCLEOTIDE SEQUENCE</scope>
    <source>
        <strain evidence="1">Babe10</strain>
    </source>
</reference>
<sequence length="434" mass="48536">MASPTFTATESLDGLSPPLVNNPAANGRPESPLEHGDTAVSSRRQSLDIDIEKKGACDSIDIYDPNRPRLGFRQRIHHFTWAWFTLPMSTGGLSLLIYSQPYQFPGLRQIGFAVYVTNLVIFMTLTVCMITRFYLYRDDLRNSVTHAREGLFLPTFFLALATIITSTERYVVLENDAPLRWLILGAFWGYLLVTLILAVGQYSHLFAKHKFALQQMMPTWILPIFPHMLCGTIASVIAESQPDIAAIPIIVAGLAAQGLGISVAVMMYAHMIGRLMQTELPNREHRPGLFMNVGPPAFTALAFIGMARGLPSSFDREQDGIPDANIIRTFALIAAIFLWGLSLWWFFIAAVAVISSPPKYFHLGWWAMVFPNTGFILATISIAKEFGSPHVLRFSTALSILLAFMYFFVLVSHIRAVVMQDIMYPGRDEDVEDH</sequence>
<accession>A0ACC1PHX8</accession>
<proteinExistence type="predicted"/>
<keyword evidence="2" id="KW-1185">Reference proteome</keyword>
<dbReference type="Proteomes" id="UP001143856">
    <property type="component" value="Unassembled WGS sequence"/>
</dbReference>
<comment type="caution">
    <text evidence="1">The sequence shown here is derived from an EMBL/GenBank/DDBJ whole genome shotgun (WGS) entry which is preliminary data.</text>
</comment>
<gene>
    <name evidence="1" type="ORF">NUW58_g1928</name>
</gene>
<name>A0ACC1PHX8_9PEZI</name>
<organism evidence="1 2">
    <name type="scientific">Xylaria curta</name>
    <dbReference type="NCBI Taxonomy" id="42375"/>
    <lineage>
        <taxon>Eukaryota</taxon>
        <taxon>Fungi</taxon>
        <taxon>Dikarya</taxon>
        <taxon>Ascomycota</taxon>
        <taxon>Pezizomycotina</taxon>
        <taxon>Sordariomycetes</taxon>
        <taxon>Xylariomycetidae</taxon>
        <taxon>Xylariales</taxon>
        <taxon>Xylariaceae</taxon>
        <taxon>Xylaria</taxon>
    </lineage>
</organism>
<evidence type="ECO:0000313" key="1">
    <source>
        <dbReference type="EMBL" id="KAJ2993149.1"/>
    </source>
</evidence>
<evidence type="ECO:0000313" key="2">
    <source>
        <dbReference type="Proteomes" id="UP001143856"/>
    </source>
</evidence>
<dbReference type="EMBL" id="JAPDGR010000229">
    <property type="protein sequence ID" value="KAJ2993149.1"/>
    <property type="molecule type" value="Genomic_DNA"/>
</dbReference>
<protein>
    <submittedName>
        <fullName evidence="1">Uncharacterized protein</fullName>
    </submittedName>
</protein>